<evidence type="ECO:0000313" key="2">
    <source>
        <dbReference type="EMBL" id="GAG98493.1"/>
    </source>
</evidence>
<reference evidence="2" key="1">
    <citation type="journal article" date="2014" name="Front. Microbiol.">
        <title>High frequency of phylogenetically diverse reductive dehalogenase-homologous genes in deep subseafloor sedimentary metagenomes.</title>
        <authorList>
            <person name="Kawai M."/>
            <person name="Futagami T."/>
            <person name="Toyoda A."/>
            <person name="Takaki Y."/>
            <person name="Nishi S."/>
            <person name="Hori S."/>
            <person name="Arai W."/>
            <person name="Tsubouchi T."/>
            <person name="Morono Y."/>
            <person name="Uchiyama I."/>
            <person name="Ito T."/>
            <person name="Fujiyama A."/>
            <person name="Inagaki F."/>
            <person name="Takami H."/>
        </authorList>
    </citation>
    <scope>NUCLEOTIDE SEQUENCE</scope>
    <source>
        <strain evidence="2">Expedition CK06-06</strain>
    </source>
</reference>
<name>X1CR02_9ZZZZ</name>
<comment type="caution">
    <text evidence="2">The sequence shown here is derived from an EMBL/GenBank/DDBJ whole genome shotgun (WGS) entry which is preliminary data.</text>
</comment>
<evidence type="ECO:0008006" key="3">
    <source>
        <dbReference type="Google" id="ProtNLM"/>
    </source>
</evidence>
<gene>
    <name evidence="2" type="ORF">S01H4_37216</name>
</gene>
<organism evidence="2">
    <name type="scientific">marine sediment metagenome</name>
    <dbReference type="NCBI Taxonomy" id="412755"/>
    <lineage>
        <taxon>unclassified sequences</taxon>
        <taxon>metagenomes</taxon>
        <taxon>ecological metagenomes</taxon>
    </lineage>
</organism>
<proteinExistence type="predicted"/>
<dbReference type="InterPro" id="IPR013785">
    <property type="entry name" value="Aldolase_TIM"/>
</dbReference>
<keyword evidence="1" id="KW-0411">Iron-sulfur</keyword>
<dbReference type="AlphaFoldDB" id="X1CR02"/>
<dbReference type="Gene3D" id="3.20.20.70">
    <property type="entry name" value="Aldolase class I"/>
    <property type="match status" value="1"/>
</dbReference>
<sequence length="276" mass="31907">MFEFQRGNLNFNLHKLKPHQTWDSKLRELLDYFENDSQLRDILITGGDALMSSDKSLEKILNAVYEMAVRKKKANEKRKNKEKYAEILRVRLGTRLPVYLPQRITPGLVKILKEFKRKATGIGIKQFIIQTHFESPMEVTPEARDAIKQLISAGWIVTNQLVFTTAASRRGHSAKLRKVMNDIGILNYYTFSVKGYMENYFNFATNERAVQEQMEEKIFGNVPEKYHVKLSQLPNDPELLSENILEIRKAADRPFLATDRNVLNLPGVGKSLTFRT</sequence>
<keyword evidence="1" id="KW-0479">Metal-binding</keyword>
<accession>X1CR02</accession>
<dbReference type="PANTHER" id="PTHR30538">
    <property type="entry name" value="LYSINE 2,3-AMINOMUTASE-RELATED"/>
    <property type="match status" value="1"/>
</dbReference>
<dbReference type="PANTHER" id="PTHR30538:SF1">
    <property type="entry name" value="L-LYSINE 2,3-AMINOMUTASE"/>
    <property type="match status" value="1"/>
</dbReference>
<keyword evidence="1" id="KW-0408">Iron</keyword>
<dbReference type="GO" id="GO:0051539">
    <property type="term" value="F:4 iron, 4 sulfur cluster binding"/>
    <property type="evidence" value="ECO:0007669"/>
    <property type="project" value="UniProtKB-KW"/>
</dbReference>
<evidence type="ECO:0000256" key="1">
    <source>
        <dbReference type="ARBA" id="ARBA00022485"/>
    </source>
</evidence>
<protein>
    <recommendedName>
        <fullName evidence="3">Radical SAM core domain-containing protein</fullName>
    </recommendedName>
</protein>
<keyword evidence="1" id="KW-0004">4Fe-4S</keyword>
<dbReference type="InterPro" id="IPR003739">
    <property type="entry name" value="Lys_aminomutase/Glu_NH3_mut"/>
</dbReference>
<feature type="non-terminal residue" evidence="2">
    <location>
        <position position="276"/>
    </location>
</feature>
<dbReference type="EMBL" id="BART01019971">
    <property type="protein sequence ID" value="GAG98493.1"/>
    <property type="molecule type" value="Genomic_DNA"/>
</dbReference>